<evidence type="ECO:0000256" key="4">
    <source>
        <dbReference type="ARBA" id="ARBA00023136"/>
    </source>
</evidence>
<comment type="caution">
    <text evidence="6">The sequence shown here is derived from an EMBL/GenBank/DDBJ whole genome shotgun (WGS) entry which is preliminary data.</text>
</comment>
<evidence type="ECO:0000313" key="7">
    <source>
        <dbReference type="Proteomes" id="UP001170959"/>
    </source>
</evidence>
<name>A0AAJ1QGS0_9FLAO</name>
<gene>
    <name evidence="6" type="ORF">HX001_14955</name>
</gene>
<evidence type="ECO:0000256" key="5">
    <source>
        <dbReference type="SAM" id="Phobius"/>
    </source>
</evidence>
<dbReference type="PANTHER" id="PTHR23501">
    <property type="entry name" value="MAJOR FACILITATOR SUPERFAMILY"/>
    <property type="match status" value="1"/>
</dbReference>
<feature type="transmembrane region" description="Helical" evidence="5">
    <location>
        <begin position="314"/>
        <end position="332"/>
    </location>
</feature>
<dbReference type="EMBL" id="JACAGJ010000008">
    <property type="protein sequence ID" value="MDM1073786.1"/>
    <property type="molecule type" value="Genomic_DNA"/>
</dbReference>
<feature type="transmembrane region" description="Helical" evidence="5">
    <location>
        <begin position="139"/>
        <end position="159"/>
    </location>
</feature>
<organism evidence="6 7">
    <name type="scientific">Empedobacter brevis</name>
    <dbReference type="NCBI Taxonomy" id="247"/>
    <lineage>
        <taxon>Bacteria</taxon>
        <taxon>Pseudomonadati</taxon>
        <taxon>Bacteroidota</taxon>
        <taxon>Flavobacteriia</taxon>
        <taxon>Flavobacteriales</taxon>
        <taxon>Weeksellaceae</taxon>
        <taxon>Empedobacter</taxon>
    </lineage>
</organism>
<evidence type="ECO:0000256" key="2">
    <source>
        <dbReference type="ARBA" id="ARBA00022692"/>
    </source>
</evidence>
<dbReference type="GO" id="GO:0022857">
    <property type="term" value="F:transmembrane transporter activity"/>
    <property type="evidence" value="ECO:0007669"/>
    <property type="project" value="TreeGrafter"/>
</dbReference>
<feature type="transmembrane region" description="Helical" evidence="5">
    <location>
        <begin position="202"/>
        <end position="225"/>
    </location>
</feature>
<evidence type="ECO:0000256" key="1">
    <source>
        <dbReference type="ARBA" id="ARBA00004141"/>
    </source>
</evidence>
<proteinExistence type="predicted"/>
<dbReference type="Proteomes" id="UP001170959">
    <property type="component" value="Unassembled WGS sequence"/>
</dbReference>
<dbReference type="RefSeq" id="WP_286494187.1">
    <property type="nucleotide sequence ID" value="NZ_JACAGJ010000008.1"/>
</dbReference>
<feature type="transmembrane region" description="Helical" evidence="5">
    <location>
        <begin position="372"/>
        <end position="391"/>
    </location>
</feature>
<protein>
    <recommendedName>
        <fullName evidence="8">MFS transporter</fullName>
    </recommendedName>
</protein>
<feature type="transmembrane region" description="Helical" evidence="5">
    <location>
        <begin position="411"/>
        <end position="430"/>
    </location>
</feature>
<dbReference type="Gene3D" id="1.20.1250.20">
    <property type="entry name" value="MFS general substrate transporter like domains"/>
    <property type="match status" value="1"/>
</dbReference>
<feature type="transmembrane region" description="Helical" evidence="5">
    <location>
        <begin position="105"/>
        <end position="127"/>
    </location>
</feature>
<keyword evidence="3 5" id="KW-1133">Transmembrane helix</keyword>
<sequence>MEQQTIFNKWVPKKLIIPILVMALFPHMMLLTIFNMNSTFTASFLDLEVDDLQFLFSLAYAAIVCSLFVHVRFFHFFNIRNLLLFMTSLNILILFGMTLTTNTQLILVFRFLQGPLTLLEGSILVPIIMSTLNTKHARIIAYSCLYGFMLTGDKFATSMVKFAIENYDHNMMVYVIMSFHMIALAIYLFLFNQNRMFPKMPLYQLNLGGIFLMLISLISGAFFFVYGKKFLWFESPLILTAFCLMLVFGGMFILHQRSAKRPLFHFEVFKSKRVLLGIFIFFVFYVMRSCMSNLYQVMGMVWKWPWEYVLQIQYNNVIGTIAGVLVAAFMLMKKVDFKIIFIIGFTLLSISILWFSYLFSPDTSTEAVIPPLFLEGVGQGIVFTPLVLFMVGSVHPTISGNVSLVGTAMRFWSTTIGFSIMQNALLYLTTKHQFLMTKNLDQTNPIFQEEWNSLLNKNSASNLSNEAEIISTTVLKTKLYNQALLVSNIEVFRTLFVLGIFLVLLFVIYRPLKNRLLHR</sequence>
<feature type="transmembrane region" description="Helical" evidence="5">
    <location>
        <begin position="339"/>
        <end position="360"/>
    </location>
</feature>
<evidence type="ECO:0000313" key="6">
    <source>
        <dbReference type="EMBL" id="MDM1073786.1"/>
    </source>
</evidence>
<feature type="transmembrane region" description="Helical" evidence="5">
    <location>
        <begin position="54"/>
        <end position="74"/>
    </location>
</feature>
<feature type="transmembrane region" description="Helical" evidence="5">
    <location>
        <begin position="81"/>
        <end position="99"/>
    </location>
</feature>
<reference evidence="6" key="2">
    <citation type="journal article" date="2022" name="Sci. Total Environ.">
        <title>Prevalence, transmission, and molecular epidemiology of tet(X)-positive bacteria among humans, animals, and environmental niches in China: An epidemiological, and genomic-based study.</title>
        <authorList>
            <person name="Dong N."/>
            <person name="Zeng Y."/>
            <person name="Cai C."/>
            <person name="Sun C."/>
            <person name="Lu J."/>
            <person name="Liu C."/>
            <person name="Zhou H."/>
            <person name="Sun Q."/>
            <person name="Shu L."/>
            <person name="Wang H."/>
            <person name="Wang Y."/>
            <person name="Wang S."/>
            <person name="Wu C."/>
            <person name="Chan E.W."/>
            <person name="Chen G."/>
            <person name="Shen Z."/>
            <person name="Chen S."/>
            <person name="Zhang R."/>
        </authorList>
    </citation>
    <scope>NUCLEOTIDE SEQUENCE</scope>
    <source>
        <strain evidence="6">R655-4</strain>
    </source>
</reference>
<reference evidence="6" key="1">
    <citation type="submission" date="2020-06" db="EMBL/GenBank/DDBJ databases">
        <authorList>
            <person name="Dong N."/>
        </authorList>
    </citation>
    <scope>NUCLEOTIDE SEQUENCE</scope>
    <source>
        <strain evidence="6">R655-4</strain>
    </source>
</reference>
<evidence type="ECO:0000256" key="3">
    <source>
        <dbReference type="ARBA" id="ARBA00022989"/>
    </source>
</evidence>
<feature type="transmembrane region" description="Helical" evidence="5">
    <location>
        <begin position="15"/>
        <end position="34"/>
    </location>
</feature>
<comment type="subcellular location">
    <subcellularLocation>
        <location evidence="1">Membrane</location>
        <topology evidence="1">Multi-pass membrane protein</topology>
    </subcellularLocation>
</comment>
<keyword evidence="2 5" id="KW-0812">Transmembrane</keyword>
<dbReference type="GO" id="GO:0005886">
    <property type="term" value="C:plasma membrane"/>
    <property type="evidence" value="ECO:0007669"/>
    <property type="project" value="TreeGrafter"/>
</dbReference>
<evidence type="ECO:0008006" key="8">
    <source>
        <dbReference type="Google" id="ProtNLM"/>
    </source>
</evidence>
<dbReference type="InterPro" id="IPR036259">
    <property type="entry name" value="MFS_trans_sf"/>
</dbReference>
<dbReference type="AlphaFoldDB" id="A0AAJ1QGS0"/>
<feature type="transmembrane region" description="Helical" evidence="5">
    <location>
        <begin position="274"/>
        <end position="294"/>
    </location>
</feature>
<dbReference type="SUPFAM" id="SSF103473">
    <property type="entry name" value="MFS general substrate transporter"/>
    <property type="match status" value="1"/>
</dbReference>
<feature type="transmembrane region" description="Helical" evidence="5">
    <location>
        <begin position="491"/>
        <end position="509"/>
    </location>
</feature>
<accession>A0AAJ1QGS0</accession>
<feature type="transmembrane region" description="Helical" evidence="5">
    <location>
        <begin position="237"/>
        <end position="254"/>
    </location>
</feature>
<keyword evidence="4 5" id="KW-0472">Membrane</keyword>
<feature type="transmembrane region" description="Helical" evidence="5">
    <location>
        <begin position="171"/>
        <end position="190"/>
    </location>
</feature>